<feature type="region of interest" description="Disordered" evidence="2">
    <location>
        <begin position="2558"/>
        <end position="2593"/>
    </location>
</feature>
<feature type="compositionally biased region" description="Low complexity" evidence="2">
    <location>
        <begin position="2039"/>
        <end position="2062"/>
    </location>
</feature>
<dbReference type="RefSeq" id="XP_028033545.1">
    <property type="nucleotide sequence ID" value="XM_028177744.1"/>
</dbReference>
<feature type="compositionally biased region" description="Basic and acidic residues" evidence="2">
    <location>
        <begin position="2316"/>
        <end position="2331"/>
    </location>
</feature>
<reference evidence="4" key="1">
    <citation type="submission" date="2025-08" db="UniProtKB">
        <authorList>
            <consortium name="RefSeq"/>
        </authorList>
    </citation>
    <scope>IDENTIFICATION</scope>
    <source>
        <tissue evidence="4">Silk gland</tissue>
    </source>
</reference>
<feature type="compositionally biased region" description="Basic and acidic residues" evidence="2">
    <location>
        <begin position="2409"/>
        <end position="2462"/>
    </location>
</feature>
<feature type="region of interest" description="Disordered" evidence="2">
    <location>
        <begin position="981"/>
        <end position="1006"/>
    </location>
</feature>
<feature type="compositionally biased region" description="Basic residues" evidence="2">
    <location>
        <begin position="120"/>
        <end position="138"/>
    </location>
</feature>
<feature type="compositionally biased region" description="Basic and acidic residues" evidence="2">
    <location>
        <begin position="914"/>
        <end position="924"/>
    </location>
</feature>
<sequence>MFSVEKCLGRNGTGIAEESELFAGGGEGNGKEGVPTDEVASAVAAVSDEIGDILKDELGDADRADRIGAELADLSAELGLLAGLADEPQQDFPSLYEIALMGHRGSGSGSSSSSWSCSRGRQRAPTRPQRLPRRRPIAKGKEMSRRRSEAARRAAGVRRRGADPASDASDVGADSDSDDQWTELEDACSSDSSSVAESHPTNIDLEYKEGVEAPALGQYLLPLLSEQVSSANNAPERFLIRHEDILQLLASAEENARDSNPLADEVPLQPHHALSHMDSFEFEEPPVSPDEEAALLHYICVRADIAEAETDVAVREFEPVPEWLLGVYHSWCEISALVYTLIGADMSVERVSEDWVYRARFGCHCRLCLCTANNSAALAVFIRDLVWSLAHGGLSAAAVGVVRSLGVQAGQTTCHLAHWDLPRLRAVLMSHEDAGATIVYEQLIRLAKESKTTEQIVDKICLCRSYDQPMDKEHAVDRFCKILENFKIASTIAFKVEVLGSGGWVRGARARLARYLAPHQRAAAAARLQHMAATTKPKDLSAWASYKHKCDCLTPRTLCAQQRKQLLKISFFGMMQAVDEASNEKDNVEVLETPKEVPPETGGGEVQNEDVIEVKSPGDVDARHSEKEYEAERSDSNMIDLDDSSFLTVTDSDANSGTASLGLSTSSSLDSASELLLAAAAAVESGGSEGEAPGELCRTVRHLMRSIASIERLMDRVLKHCDEWPAPPSRSDQEARKRVDLGLSEVDRKLMAMYRRLPEVHRRQLQVYRKQKKLSTVCMQLVGGRAPAPPAPCSPPPSPTNTSTGTASRALCPEYHLQRFKEVRRKVMHMRDQQLYYHRLRMWLEDQLKQEKGSLPENNVTLLEEVPRRKRRPASPRLPRLATAPKRKLKPISPSITKPNKILHMLKHKSPRAMELKNDDDKATKPGAEPPDACPLEREENTDTETVVGEKETELCKDMKECLAKFANFALNDKEAEVKFPESVSPPLQEPSPTSAGPMPVFSSKSTQRLLPVNKFLQKNEIKEDVANESAADVKPPPTAQDVDVAQAEPKQDADKGERKYGSFGQEIKKAMEECQNIIDSYTGTENDPGNDNVSLEKMCEVMLRLNDEPAGGPGEDPGAHNARLVQLVESMPQILANTPAIACQLSEFTNSPFEIPGLASIVSSLPELGSDAQLTPETLKQIRELKLNKIRDSVKVTKNTAKRKTTRRLRSDDVSTLTVELDGRDITQLLKDEGGVACLKRGGRDDYKEMLLSVSAQFVANNVFEFDSKQNKSPEPSRGLEESRDLLSLQKKYFNSEMPAEATVPFGNSVKEALSMDELMREMAKSRFNAWKQYAATKVKSIPVSELLAHEIESVLDKFYGFIQDLTVKQCENDADKIVEKIDEYRRNADMDEDSDPDSCPASKESLKQITKLLSTSAGNTFDLLIMKLSKMAEKDFAVKSLKFKYLDVVKRCSESVQLAAWIQNDPETAANIILDMSDLKAEKPDSNPELKNQTNKKKRQYFLQRLKALNRAYMESLPKESITSEEWLVMLYMLDNFEEKMKDSFTKINPPTKPSQSNEAEIVAARGLSKIIGKSSAKPPSKVEPKPKREEKPEKPVTEDNKTRNEVVLSKCEAVLTTKGEKALLDSFNTIKSYISKGIPVPESYKQHVVAICSNVDAKLLDCELVETLKAAFEDGEQIVLETQSSEELAKYSAQALRNAKQTLNAVAFKTMPKPAQKADGEACDTPRTDCKWTSDCVCDTCSPTLDDTGRKAFEKAKKSVEEFFASKYGKKPVAKPPKAQPKVCETASRQSHVCKVGHNANGNGNGNCAGEGAASDQPCSCCYCTVFGHAPPLTTPVPRNFNETRERLRSILNKKKQQCKSNNSESDNPERKQVTGQPQPVETQAAPKPAKPAQQPTPKPPALPKTLPPTLPSVQAQQQKRQAVEAQQKALTEKMAKITVDEQPVVRPKVNPPIAVNTEGKVNPNAMEQIRLQQLKQHAQHPPAQQSKPEPIYDLPIHNRLTLTPQQQQQIRQQQQLQQQQLQMQQQLAAQQRQHGAVSLSSRDTSVFSTSSGCSGGSCWRESRPEDTRDLDALLQYIEGPSRNVDRGKKRAKKQRQKTKKLETRLMEEQARLHFAYSYTCGERDGLSVSLATAAEHVRDARRALQHYHSVRRKGKKQKINPAHQAKMQLVTEKIGELTTVMNTTAKELRVAEKKMSEYSLKLEQCERQLAEVRALAPPQPQDEETLAAQKQQQLQLERQLQLKELERQMSEKQKQNDAYIKAAGAVGGGGGVVCVRRSPGDGAVTLTVPAGHSAPHRTTPAQVRTEPPGRAPEPKQAPKPEGHRKLTWEQAIAQMNQVAKGSNKEKKKNKESQLSKQERAKEEQKPDRLADTQPLSKKQRRLLAKQQVEEEERKALQQKQLQAQKEAKGKKGETRKSEAPKHEDKKPEKKQEPVKKKEEKKEKKQQRDAEKNRDRQEKTPAPQPSKVNNKQKAATQPAPQGSNKKETKKREQQTQQQPRQQVINITAHTTIEAVNKKVMAASELEKPPSCSIMDQLSSGVQVADLKLPPGITLTRVQPSEKREPTPIKSVPLWKGSQLAATPTPIARPPPLITADPSLMMFSTSQPEAPSPQATKSKKSKKKAKKNATELPESRDGTKMVTLRNPMFHPDLPPVQISAEPQQQKSELRIPEPIPMPPAACQATITPTSNGMYTIRNPLMSMMHQQRASHPRPDQLHDRMLSLSSFTQGNDEGYSLFRSNDEGRLRSFPRPESRLETSPNPIGTRPESNGASLFANQRPDPVRAADYAGPLYTPFGQEDGNLFRNALFTDSRDAPDLKADDPGQHHLANGDSLPYFQRLRVGSKLNSEISVHHVSDSKFFKTPDGSPVEAAPLDDPRHVWPDAMYPHAQPDAPPPVPPRGFGPVGHPPPGAGHESSVFLPDASITNLSSLDLSEREIESFKRFEFYFEPPQHKPKVCLDVRDIANALKHNKL</sequence>
<gene>
    <name evidence="4" type="primary">LOC114245538</name>
</gene>
<feature type="compositionally biased region" description="Basic residues" evidence="2">
    <location>
        <begin position="2091"/>
        <end position="2102"/>
    </location>
</feature>
<feature type="compositionally biased region" description="Acidic residues" evidence="2">
    <location>
        <begin position="173"/>
        <end position="188"/>
    </location>
</feature>
<feature type="compositionally biased region" description="Pro residues" evidence="2">
    <location>
        <begin position="1898"/>
        <end position="1914"/>
    </location>
</feature>
<feature type="region of interest" description="Disordered" evidence="2">
    <location>
        <begin position="2039"/>
        <end position="2068"/>
    </location>
</feature>
<dbReference type="PANTHER" id="PTHR48125:SF10">
    <property type="entry name" value="OS12G0136300 PROTEIN"/>
    <property type="match status" value="1"/>
</dbReference>
<feature type="compositionally biased region" description="Basic and acidic residues" evidence="2">
    <location>
        <begin position="2487"/>
        <end position="2496"/>
    </location>
</feature>
<dbReference type="KEGG" id="bman:114245538"/>
<dbReference type="Proteomes" id="UP000504629">
    <property type="component" value="Unplaced"/>
</dbReference>
<evidence type="ECO:0000256" key="1">
    <source>
        <dbReference type="SAM" id="Coils"/>
    </source>
</evidence>
<proteinExistence type="predicted"/>
<protein>
    <submittedName>
        <fullName evidence="4">Uncharacterized protein LOC114245538</fullName>
    </submittedName>
</protein>
<feature type="compositionally biased region" description="Basic residues" evidence="2">
    <location>
        <begin position="2619"/>
        <end position="2629"/>
    </location>
</feature>
<accession>A0A6J2JVG6</accession>
<feature type="compositionally biased region" description="Basic and acidic residues" evidence="2">
    <location>
        <begin position="2346"/>
        <end position="2374"/>
    </location>
</feature>
<feature type="compositionally biased region" description="Low complexity" evidence="2">
    <location>
        <begin position="163"/>
        <end position="172"/>
    </location>
</feature>
<feature type="region of interest" description="Disordered" evidence="2">
    <location>
        <begin position="2605"/>
        <end position="2639"/>
    </location>
</feature>
<dbReference type="PANTHER" id="PTHR48125">
    <property type="entry name" value="LP07818P1"/>
    <property type="match status" value="1"/>
</dbReference>
<evidence type="ECO:0000313" key="3">
    <source>
        <dbReference type="Proteomes" id="UP000504629"/>
    </source>
</evidence>
<feature type="region of interest" description="Disordered" evidence="2">
    <location>
        <begin position="1575"/>
        <end position="1606"/>
    </location>
</feature>
<keyword evidence="3" id="KW-1185">Reference proteome</keyword>
<feature type="region of interest" description="Disordered" evidence="2">
    <location>
        <begin position="2288"/>
        <end position="2509"/>
    </location>
</feature>
<feature type="compositionally biased region" description="Polar residues" evidence="2">
    <location>
        <begin position="2605"/>
        <end position="2618"/>
    </location>
</feature>
<feature type="region of interest" description="Disordered" evidence="2">
    <location>
        <begin position="914"/>
        <end position="947"/>
    </location>
</feature>
<feature type="compositionally biased region" description="Low complexity" evidence="2">
    <location>
        <begin position="1886"/>
        <end position="1897"/>
    </location>
</feature>
<feature type="compositionally biased region" description="Low complexity" evidence="2">
    <location>
        <begin position="1915"/>
        <end position="1931"/>
    </location>
</feature>
<organism evidence="3 4">
    <name type="scientific">Bombyx mandarina</name>
    <name type="common">Wild silk moth</name>
    <name type="synonym">Wild silkworm</name>
    <dbReference type="NCBI Taxonomy" id="7092"/>
    <lineage>
        <taxon>Eukaryota</taxon>
        <taxon>Metazoa</taxon>
        <taxon>Ecdysozoa</taxon>
        <taxon>Arthropoda</taxon>
        <taxon>Hexapoda</taxon>
        <taxon>Insecta</taxon>
        <taxon>Pterygota</taxon>
        <taxon>Neoptera</taxon>
        <taxon>Endopterygota</taxon>
        <taxon>Lepidoptera</taxon>
        <taxon>Glossata</taxon>
        <taxon>Ditrysia</taxon>
        <taxon>Bombycoidea</taxon>
        <taxon>Bombycidae</taxon>
        <taxon>Bombycinae</taxon>
        <taxon>Bombyx</taxon>
    </lineage>
</organism>
<feature type="compositionally biased region" description="Pro residues" evidence="2">
    <location>
        <begin position="787"/>
        <end position="799"/>
    </location>
</feature>
<feature type="region of interest" description="Disordered" evidence="2">
    <location>
        <begin position="2736"/>
        <end position="2775"/>
    </location>
</feature>
<name>A0A6J2JVG6_BOMMA</name>
<feature type="compositionally biased region" description="Low complexity" evidence="2">
    <location>
        <begin position="189"/>
        <end position="198"/>
    </location>
</feature>
<feature type="coiled-coil region" evidence="1">
    <location>
        <begin position="2192"/>
        <end position="2266"/>
    </location>
</feature>
<dbReference type="GeneID" id="114245538"/>
<feature type="region of interest" description="Disordered" evidence="2">
    <location>
        <begin position="1854"/>
        <end position="1931"/>
    </location>
</feature>
<feature type="compositionally biased region" description="Low complexity" evidence="2">
    <location>
        <begin position="109"/>
        <end position="119"/>
    </location>
</feature>
<feature type="region of interest" description="Disordered" evidence="2">
    <location>
        <begin position="2085"/>
        <end position="2105"/>
    </location>
</feature>
<feature type="region of interest" description="Disordered" evidence="2">
    <location>
        <begin position="106"/>
        <end position="199"/>
    </location>
</feature>
<dbReference type="OrthoDB" id="10044608at2759"/>
<feature type="region of interest" description="Disordered" evidence="2">
    <location>
        <begin position="1027"/>
        <end position="1060"/>
    </location>
</feature>
<evidence type="ECO:0000313" key="4">
    <source>
        <dbReference type="RefSeq" id="XP_028033545.1"/>
    </source>
</evidence>
<evidence type="ECO:0000256" key="2">
    <source>
        <dbReference type="SAM" id="MobiDB-lite"/>
    </source>
</evidence>
<feature type="compositionally biased region" description="Polar residues" evidence="2">
    <location>
        <begin position="2759"/>
        <end position="2775"/>
    </location>
</feature>
<feature type="compositionally biased region" description="Basic and acidic residues" evidence="2">
    <location>
        <begin position="139"/>
        <end position="152"/>
    </location>
</feature>
<feature type="compositionally biased region" description="Polar residues" evidence="2">
    <location>
        <begin position="2469"/>
        <end position="2486"/>
    </location>
</feature>
<keyword evidence="1" id="KW-0175">Coiled coil</keyword>
<feature type="compositionally biased region" description="Basic and acidic residues" evidence="2">
    <location>
        <begin position="1583"/>
        <end position="1606"/>
    </location>
</feature>
<feature type="region of interest" description="Disordered" evidence="2">
    <location>
        <begin position="786"/>
        <end position="807"/>
    </location>
</feature>
<feature type="compositionally biased region" description="Basic and acidic residues" evidence="2">
    <location>
        <begin position="2742"/>
        <end position="2758"/>
    </location>
</feature>
<feature type="compositionally biased region" description="Basic and acidic residues" evidence="2">
    <location>
        <begin position="1050"/>
        <end position="1060"/>
    </location>
</feature>